<evidence type="ECO:0000313" key="2">
    <source>
        <dbReference type="Proteomes" id="UP000000311"/>
    </source>
</evidence>
<dbReference type="EMBL" id="GL435242">
    <property type="protein sequence ID" value="EFN73618.1"/>
    <property type="molecule type" value="Genomic_DNA"/>
</dbReference>
<reference evidence="1 2" key="1">
    <citation type="journal article" date="2010" name="Science">
        <title>Genomic comparison of the ants Camponotus floridanus and Harpegnathos saltator.</title>
        <authorList>
            <person name="Bonasio R."/>
            <person name="Zhang G."/>
            <person name="Ye C."/>
            <person name="Mutti N.S."/>
            <person name="Fang X."/>
            <person name="Qin N."/>
            <person name="Donahue G."/>
            <person name="Yang P."/>
            <person name="Li Q."/>
            <person name="Li C."/>
            <person name="Zhang P."/>
            <person name="Huang Z."/>
            <person name="Berger S.L."/>
            <person name="Reinberg D."/>
            <person name="Wang J."/>
            <person name="Liebig J."/>
        </authorList>
    </citation>
    <scope>NUCLEOTIDE SEQUENCE [LARGE SCALE GENOMIC DNA]</scope>
    <source>
        <strain evidence="2">C129</strain>
    </source>
</reference>
<keyword evidence="2" id="KW-1185">Reference proteome</keyword>
<dbReference type="Proteomes" id="UP000000311">
    <property type="component" value="Unassembled WGS sequence"/>
</dbReference>
<accession>E1ZYS8</accession>
<organism evidence="2">
    <name type="scientific">Camponotus floridanus</name>
    <name type="common">Florida carpenter ant</name>
    <dbReference type="NCBI Taxonomy" id="104421"/>
    <lineage>
        <taxon>Eukaryota</taxon>
        <taxon>Metazoa</taxon>
        <taxon>Ecdysozoa</taxon>
        <taxon>Arthropoda</taxon>
        <taxon>Hexapoda</taxon>
        <taxon>Insecta</taxon>
        <taxon>Pterygota</taxon>
        <taxon>Neoptera</taxon>
        <taxon>Endopterygota</taxon>
        <taxon>Hymenoptera</taxon>
        <taxon>Apocrita</taxon>
        <taxon>Aculeata</taxon>
        <taxon>Formicoidea</taxon>
        <taxon>Formicidae</taxon>
        <taxon>Formicinae</taxon>
        <taxon>Camponotus</taxon>
    </lineage>
</organism>
<protein>
    <submittedName>
        <fullName evidence="1">Uncharacterized protein</fullName>
    </submittedName>
</protein>
<evidence type="ECO:0000313" key="1">
    <source>
        <dbReference type="EMBL" id="EFN73618.1"/>
    </source>
</evidence>
<gene>
    <name evidence="1" type="ORF">EAG_08415</name>
</gene>
<dbReference type="AlphaFoldDB" id="E1ZYS8"/>
<name>E1ZYS8_CAMFO</name>
<proteinExistence type="predicted"/>
<dbReference type="InParanoid" id="E1ZYS8"/>
<sequence>MGTYRVENGRGQAGSSHQLKAQSATTLLCSRYFLGTAPVDRSSRAPQFAAPMKEPQGISCRMWICCGSTSDLTDTLELHSLTQRVHRISPR</sequence>